<proteinExistence type="predicted"/>
<evidence type="ECO:0000313" key="3">
    <source>
        <dbReference type="WBParaSite" id="PSAMB.scaffold12918size2518.g35162.t1"/>
    </source>
</evidence>
<name>A0A914UVE7_9BILA</name>
<dbReference type="Pfam" id="PF16533">
    <property type="entry name" value="SOAR"/>
    <property type="match status" value="1"/>
</dbReference>
<dbReference type="Proteomes" id="UP000887566">
    <property type="component" value="Unplaced"/>
</dbReference>
<dbReference type="PANTHER" id="PTHR15136:SF5">
    <property type="entry name" value="STROMAL INTERACTION MOLECULE HOMOLOG"/>
    <property type="match status" value="1"/>
</dbReference>
<dbReference type="PANTHER" id="PTHR15136">
    <property type="entry name" value="STROMAL INTERACTION MOLECULE HOMOLOG"/>
    <property type="match status" value="1"/>
</dbReference>
<dbReference type="InterPro" id="IPR032393">
    <property type="entry name" value="SOAR_STIM1/2"/>
</dbReference>
<dbReference type="GO" id="GO:0005886">
    <property type="term" value="C:plasma membrane"/>
    <property type="evidence" value="ECO:0007669"/>
    <property type="project" value="TreeGrafter"/>
</dbReference>
<dbReference type="GO" id="GO:0005783">
    <property type="term" value="C:endoplasmic reticulum"/>
    <property type="evidence" value="ECO:0007669"/>
    <property type="project" value="TreeGrafter"/>
</dbReference>
<dbReference type="GO" id="GO:0002115">
    <property type="term" value="P:store-operated calcium entry"/>
    <property type="evidence" value="ECO:0007669"/>
    <property type="project" value="TreeGrafter"/>
</dbReference>
<dbReference type="GO" id="GO:0006874">
    <property type="term" value="P:intracellular calcium ion homeostasis"/>
    <property type="evidence" value="ECO:0007669"/>
    <property type="project" value="TreeGrafter"/>
</dbReference>
<protein>
    <submittedName>
        <fullName evidence="3">Stromal interaction molecule Orai1-activating region domain-containing protein</fullName>
    </submittedName>
</protein>
<organism evidence="2 3">
    <name type="scientific">Plectus sambesii</name>
    <dbReference type="NCBI Taxonomy" id="2011161"/>
    <lineage>
        <taxon>Eukaryota</taxon>
        <taxon>Metazoa</taxon>
        <taxon>Ecdysozoa</taxon>
        <taxon>Nematoda</taxon>
        <taxon>Chromadorea</taxon>
        <taxon>Plectida</taxon>
        <taxon>Plectina</taxon>
        <taxon>Plectoidea</taxon>
        <taxon>Plectidae</taxon>
        <taxon>Plectus</taxon>
    </lineage>
</organism>
<evidence type="ECO:0000313" key="2">
    <source>
        <dbReference type="Proteomes" id="UP000887566"/>
    </source>
</evidence>
<dbReference type="InterPro" id="IPR037608">
    <property type="entry name" value="STIM1/2"/>
</dbReference>
<reference evidence="3" key="1">
    <citation type="submission" date="2022-11" db="UniProtKB">
        <authorList>
            <consortium name="WormBaseParasite"/>
        </authorList>
    </citation>
    <scope>IDENTIFICATION</scope>
</reference>
<dbReference type="WBParaSite" id="PSAMB.scaffold12918size2518.g35162.t1">
    <property type="protein sequence ID" value="PSAMB.scaffold12918size2518.g35162.t1"/>
    <property type="gene ID" value="PSAMB.scaffold12918size2518.g35162"/>
</dbReference>
<feature type="domain" description="STIM1/2 Orai1-activating region" evidence="1">
    <location>
        <begin position="34"/>
        <end position="91"/>
    </location>
</feature>
<dbReference type="Gene3D" id="1.10.287.3550">
    <property type="match status" value="1"/>
</dbReference>
<dbReference type="AlphaFoldDB" id="A0A914UVE7"/>
<dbReference type="GO" id="GO:0005246">
    <property type="term" value="F:calcium channel regulator activity"/>
    <property type="evidence" value="ECO:0007669"/>
    <property type="project" value="InterPro"/>
</dbReference>
<dbReference type="GO" id="GO:0005509">
    <property type="term" value="F:calcium ion binding"/>
    <property type="evidence" value="ECO:0007669"/>
    <property type="project" value="TreeGrafter"/>
</dbReference>
<accession>A0A914UVE7</accession>
<evidence type="ECO:0000259" key="1">
    <source>
        <dbReference type="Pfam" id="PF16533"/>
    </source>
</evidence>
<keyword evidence="2" id="KW-1185">Reference proteome</keyword>
<sequence>MNKCIQLLILVEFQLRHQLLEAERRLERTGIGCAPLALQPLLRKTCELEMSYVGHSRLECIKEMREAMEEVEKLRRKQTSLVSSFKLATGSN</sequence>